<dbReference type="Pfam" id="PF22938">
    <property type="entry name" value="Integrase_p58_C"/>
    <property type="match status" value="1"/>
</dbReference>
<dbReference type="EMBL" id="CAJPWZ010001637">
    <property type="protein sequence ID" value="CAG2219648.1"/>
    <property type="molecule type" value="Genomic_DNA"/>
</dbReference>
<name>A0A8S3SFI9_MYTED</name>
<dbReference type="PANTHER" id="PTHR37984:SF15">
    <property type="entry name" value="INTEGRASE CATALYTIC DOMAIN-CONTAINING PROTEIN"/>
    <property type="match status" value="1"/>
</dbReference>
<feature type="domain" description="Integrase p58-like C-terminal" evidence="2">
    <location>
        <begin position="223"/>
        <end position="254"/>
    </location>
</feature>
<evidence type="ECO:0000313" key="3">
    <source>
        <dbReference type="EMBL" id="CAG2219648.1"/>
    </source>
</evidence>
<dbReference type="InterPro" id="IPR050951">
    <property type="entry name" value="Retrovirus_Pol_polyprotein"/>
</dbReference>
<evidence type="ECO:0000313" key="4">
    <source>
        <dbReference type="Proteomes" id="UP000683360"/>
    </source>
</evidence>
<evidence type="ECO:0008006" key="5">
    <source>
        <dbReference type="Google" id="ProtNLM"/>
    </source>
</evidence>
<reference evidence="3" key="1">
    <citation type="submission" date="2021-03" db="EMBL/GenBank/DDBJ databases">
        <authorList>
            <person name="Bekaert M."/>
        </authorList>
    </citation>
    <scope>NUCLEOTIDE SEQUENCE</scope>
</reference>
<dbReference type="InterPro" id="IPR041588">
    <property type="entry name" value="Integrase_H2C2"/>
</dbReference>
<dbReference type="Pfam" id="PF17921">
    <property type="entry name" value="Integrase_H2C2"/>
    <property type="match status" value="1"/>
</dbReference>
<dbReference type="AlphaFoldDB" id="A0A8S3SFI9"/>
<feature type="domain" description="Integrase zinc-binding" evidence="1">
    <location>
        <begin position="78"/>
        <end position="135"/>
    </location>
</feature>
<proteinExistence type="predicted"/>
<dbReference type="PANTHER" id="PTHR37984">
    <property type="entry name" value="PROTEIN CBG26694"/>
    <property type="match status" value="1"/>
</dbReference>
<gene>
    <name evidence="3" type="ORF">MEDL_33171</name>
</gene>
<dbReference type="Proteomes" id="UP000683360">
    <property type="component" value="Unassembled WGS sequence"/>
</dbReference>
<comment type="caution">
    <text evidence="3">The sequence shown here is derived from an EMBL/GenBank/DDBJ whole genome shotgun (WGS) entry which is preliminary data.</text>
</comment>
<dbReference type="Gene3D" id="1.10.340.70">
    <property type="match status" value="1"/>
</dbReference>
<evidence type="ECO:0000259" key="2">
    <source>
        <dbReference type="Pfam" id="PF22938"/>
    </source>
</evidence>
<dbReference type="FunFam" id="1.10.340.70:FF:000001">
    <property type="entry name" value="Retrovirus-related Pol polyprotein from transposon gypsy-like Protein"/>
    <property type="match status" value="1"/>
</dbReference>
<accession>A0A8S3SFI9</accession>
<dbReference type="OrthoDB" id="6780845at2759"/>
<keyword evidence="4" id="KW-1185">Reference proteome</keyword>
<organism evidence="3 4">
    <name type="scientific">Mytilus edulis</name>
    <name type="common">Blue mussel</name>
    <dbReference type="NCBI Taxonomy" id="6550"/>
    <lineage>
        <taxon>Eukaryota</taxon>
        <taxon>Metazoa</taxon>
        <taxon>Spiralia</taxon>
        <taxon>Lophotrochozoa</taxon>
        <taxon>Mollusca</taxon>
        <taxon>Bivalvia</taxon>
        <taxon>Autobranchia</taxon>
        <taxon>Pteriomorphia</taxon>
        <taxon>Mytilida</taxon>
        <taxon>Mytiloidea</taxon>
        <taxon>Mytilidae</taxon>
        <taxon>Mytilinae</taxon>
        <taxon>Mytilus</taxon>
    </lineage>
</organism>
<protein>
    <recommendedName>
        <fullName evidence="5">Integrase zinc-binding domain-containing protein</fullName>
    </recommendedName>
</protein>
<evidence type="ECO:0000259" key="1">
    <source>
        <dbReference type="Pfam" id="PF17921"/>
    </source>
</evidence>
<sequence>MKGWSLEDIKKEQELDPDLKTLINWLHTGELPSEHELQLESPATKHWWNCKTQLKFVKGCLFYKWLDPEEPRILLLLPKSLKEEAMKYCHDCKTAGHFGQAKTIQKLQQRFIWYQMRMDAILYVQTCSICNINKKSNRIAKGALAESNMEINQPHQYIKDLKNALEKAHKTARDNLKAAQFRQKRDYDVKLNHRVYNKGDIVYRIDSATKIGESKKLRAPWQGPYLIVEVLSSVLYKMRTRKRELTIHHDQLKPCLDRIIPPWLKYMRHRLLQGEVDYSLGIGQTEEENSHDLSQLFKDDNDGEPDLFVQETEEGINKDYAGLTGLESFQQLQDLESFLDITEEIQEVGVEQHSTGLKTRYSSDVDLGDRHIVTNLDGINVFLNNDSTDNLDDTFLYAIDNYGGRIRNRPKYLDDYDLSDKY</sequence>
<dbReference type="InterPro" id="IPR054465">
    <property type="entry name" value="Integrase_p58-like_C"/>
</dbReference>